<feature type="signal peptide" evidence="1">
    <location>
        <begin position="1"/>
        <end position="22"/>
    </location>
</feature>
<evidence type="ECO:0008006" key="4">
    <source>
        <dbReference type="Google" id="ProtNLM"/>
    </source>
</evidence>
<dbReference type="RefSeq" id="WP_321399449.1">
    <property type="nucleotide sequence ID" value="NZ_CP139487.1"/>
</dbReference>
<evidence type="ECO:0000313" key="3">
    <source>
        <dbReference type="Proteomes" id="UP001324634"/>
    </source>
</evidence>
<reference evidence="2 3" key="1">
    <citation type="submission" date="2023-11" db="EMBL/GenBank/DDBJ databases">
        <title>Peredibacter starrii A3.12.</title>
        <authorList>
            <person name="Mitchell R.J."/>
        </authorList>
    </citation>
    <scope>NUCLEOTIDE SEQUENCE [LARGE SCALE GENOMIC DNA]</scope>
    <source>
        <strain evidence="2 3">A3.12</strain>
    </source>
</reference>
<protein>
    <recommendedName>
        <fullName evidence="4">Lipoprotein</fullName>
    </recommendedName>
</protein>
<dbReference type="PROSITE" id="PS51257">
    <property type="entry name" value="PROKAR_LIPOPROTEIN"/>
    <property type="match status" value="1"/>
</dbReference>
<organism evidence="2 3">
    <name type="scientific">Peredibacter starrii</name>
    <dbReference type="NCBI Taxonomy" id="28202"/>
    <lineage>
        <taxon>Bacteria</taxon>
        <taxon>Pseudomonadati</taxon>
        <taxon>Bdellovibrionota</taxon>
        <taxon>Bacteriovoracia</taxon>
        <taxon>Bacteriovoracales</taxon>
        <taxon>Bacteriovoracaceae</taxon>
        <taxon>Peredibacter</taxon>
    </lineage>
</organism>
<dbReference type="Proteomes" id="UP001324634">
    <property type="component" value="Chromosome"/>
</dbReference>
<dbReference type="AlphaFoldDB" id="A0AAX4HU94"/>
<evidence type="ECO:0000256" key="1">
    <source>
        <dbReference type="SAM" id="SignalP"/>
    </source>
</evidence>
<keyword evidence="3" id="KW-1185">Reference proteome</keyword>
<feature type="chain" id="PRO_5043937679" description="Lipoprotein" evidence="1">
    <location>
        <begin position="23"/>
        <end position="262"/>
    </location>
</feature>
<accession>A0AAX4HU94</accession>
<evidence type="ECO:0000313" key="2">
    <source>
        <dbReference type="EMBL" id="WPU66842.1"/>
    </source>
</evidence>
<proteinExistence type="predicted"/>
<name>A0AAX4HU94_9BACT</name>
<dbReference type="EMBL" id="CP139487">
    <property type="protein sequence ID" value="WPU66842.1"/>
    <property type="molecule type" value="Genomic_DNA"/>
</dbReference>
<keyword evidence="1" id="KW-0732">Signal</keyword>
<dbReference type="KEGG" id="psti:SOO65_08780"/>
<sequence>MNTFIKILIFIGIVVLMSCANAQDFNYDKTYTHDNTFCRVDGKRIEIEVKSLYQYTALDEAEYGEDLFVIADGNKTQLKFNSDNIGRYRLLKGTNDYCTKALSIRLNESELALFFLRDNRPFNDQLLYMVYDFKKNIVLRTSETIFLTEKAQVKNNRLHFLSKPEVIEKDSGIVQIEGKPYYFSEKAFLPWVNFNGVDFILDLERSFEDFEGKKFFKDLNSFVQFSTLNQLKLNQFTTYKIAVNHELKRTCISFDENVWKCN</sequence>
<gene>
    <name evidence="2" type="ORF">SOO65_08780</name>
</gene>